<dbReference type="EMBL" id="FONQ01000002">
    <property type="protein sequence ID" value="SFE56436.1"/>
    <property type="molecule type" value="Genomic_DNA"/>
</dbReference>
<feature type="transmembrane region" description="Helical" evidence="1">
    <location>
        <begin position="7"/>
        <end position="28"/>
    </location>
</feature>
<evidence type="ECO:0000313" key="2">
    <source>
        <dbReference type="EMBL" id="SFE56436.1"/>
    </source>
</evidence>
<dbReference type="OrthoDB" id="9984655at2"/>
<keyword evidence="3" id="KW-1185">Reference proteome</keyword>
<reference evidence="3" key="1">
    <citation type="submission" date="2016-10" db="EMBL/GenBank/DDBJ databases">
        <authorList>
            <person name="Varghese N."/>
            <person name="Submissions S."/>
        </authorList>
    </citation>
    <scope>NUCLEOTIDE SEQUENCE [LARGE SCALE GENOMIC DNA]</scope>
    <source>
        <strain evidence="3">CGMCC 1.9227</strain>
    </source>
</reference>
<dbReference type="STRING" id="935223.SAMN04488131_102369"/>
<proteinExistence type="predicted"/>
<accession>A0A1I2BJV2</accession>
<keyword evidence="1" id="KW-1133">Transmembrane helix</keyword>
<name>A0A1I2BJV2_9FLAO</name>
<evidence type="ECO:0000256" key="1">
    <source>
        <dbReference type="SAM" id="Phobius"/>
    </source>
</evidence>
<evidence type="ECO:0000313" key="3">
    <source>
        <dbReference type="Proteomes" id="UP000198596"/>
    </source>
</evidence>
<dbReference type="RefSeq" id="WP_091203402.1">
    <property type="nucleotide sequence ID" value="NZ_FONQ01000002.1"/>
</dbReference>
<keyword evidence="1" id="KW-0812">Transmembrane</keyword>
<sequence>MKSQNKITRFLLTIGGILLLMGLLSLDLNDFSYDFNKKSYFKIISGILLLLICFIKIYFEKKKTVSNN</sequence>
<keyword evidence="1" id="KW-0472">Membrane</keyword>
<gene>
    <name evidence="2" type="ORF">SAMN04488131_102369</name>
</gene>
<dbReference type="Proteomes" id="UP000198596">
    <property type="component" value="Unassembled WGS sequence"/>
</dbReference>
<organism evidence="2 3">
    <name type="scientific">Flavobacterium xueshanense</name>
    <dbReference type="NCBI Taxonomy" id="935223"/>
    <lineage>
        <taxon>Bacteria</taxon>
        <taxon>Pseudomonadati</taxon>
        <taxon>Bacteroidota</taxon>
        <taxon>Flavobacteriia</taxon>
        <taxon>Flavobacteriales</taxon>
        <taxon>Flavobacteriaceae</taxon>
        <taxon>Flavobacterium</taxon>
    </lineage>
</organism>
<protein>
    <submittedName>
        <fullName evidence="2">Uncharacterized protein</fullName>
    </submittedName>
</protein>
<dbReference type="AlphaFoldDB" id="A0A1I2BJV2"/>
<feature type="transmembrane region" description="Helical" evidence="1">
    <location>
        <begin position="40"/>
        <end position="59"/>
    </location>
</feature>